<keyword evidence="2" id="KW-0732">Signal</keyword>
<evidence type="ECO:0000256" key="1">
    <source>
        <dbReference type="SAM" id="MobiDB-lite"/>
    </source>
</evidence>
<feature type="compositionally biased region" description="Pro residues" evidence="1">
    <location>
        <begin position="28"/>
        <end position="47"/>
    </location>
</feature>
<feature type="signal peptide" evidence="2">
    <location>
        <begin position="1"/>
        <end position="18"/>
    </location>
</feature>
<feature type="region of interest" description="Disordered" evidence="1">
    <location>
        <begin position="26"/>
        <end position="51"/>
    </location>
</feature>
<accession>A0ABV8J5E6</accession>
<feature type="chain" id="PRO_5047106596" description="PknH-like extracellular domain-containing protein" evidence="2">
    <location>
        <begin position="19"/>
        <end position="232"/>
    </location>
</feature>
<dbReference type="RefSeq" id="WP_378072205.1">
    <property type="nucleotide sequence ID" value="NZ_JBHSBL010000028.1"/>
</dbReference>
<evidence type="ECO:0000313" key="3">
    <source>
        <dbReference type="EMBL" id="MFC4071331.1"/>
    </source>
</evidence>
<evidence type="ECO:0000313" key="4">
    <source>
        <dbReference type="Proteomes" id="UP001595867"/>
    </source>
</evidence>
<evidence type="ECO:0000256" key="2">
    <source>
        <dbReference type="SAM" id="SignalP"/>
    </source>
</evidence>
<reference evidence="4" key="1">
    <citation type="journal article" date="2019" name="Int. J. Syst. Evol. Microbiol.">
        <title>The Global Catalogue of Microorganisms (GCM) 10K type strain sequencing project: providing services to taxonomists for standard genome sequencing and annotation.</title>
        <authorList>
            <consortium name="The Broad Institute Genomics Platform"/>
            <consortium name="The Broad Institute Genome Sequencing Center for Infectious Disease"/>
            <person name="Wu L."/>
            <person name="Ma J."/>
        </authorList>
    </citation>
    <scope>NUCLEOTIDE SEQUENCE [LARGE SCALE GENOMIC DNA]</scope>
    <source>
        <strain evidence="4">TBRC 5832</strain>
    </source>
</reference>
<gene>
    <name evidence="3" type="ORF">ACFO0C_40900</name>
</gene>
<sequence length="232" mass="23323">MPRIITLTAAVTFTAVLAVPAAGLANPPGGPPTVAPSPSPSTQPPPPDEPDPLTTALLTATEVPTGFTPQTSGVDDLFARIPAEVAACGRAVTGVPAGTVYREYVRGPAEEELLVETLAEPGAAAARAAVTKLASVLPGCTSFTRASGQLPMELKFALTPYTPAPKIGDASAAVSFVMTVPTMNLTVNGRILAAAAGKSHVTALLMSEAAPKIADLEAAARAAVGKLPKVSP</sequence>
<dbReference type="EMBL" id="JBHSBL010000028">
    <property type="protein sequence ID" value="MFC4071331.1"/>
    <property type="molecule type" value="Genomic_DNA"/>
</dbReference>
<protein>
    <recommendedName>
        <fullName evidence="5">PknH-like extracellular domain-containing protein</fullName>
    </recommendedName>
</protein>
<dbReference type="Proteomes" id="UP001595867">
    <property type="component" value="Unassembled WGS sequence"/>
</dbReference>
<keyword evidence="4" id="KW-1185">Reference proteome</keyword>
<organism evidence="3 4">
    <name type="scientific">Actinoplanes subglobosus</name>
    <dbReference type="NCBI Taxonomy" id="1547892"/>
    <lineage>
        <taxon>Bacteria</taxon>
        <taxon>Bacillati</taxon>
        <taxon>Actinomycetota</taxon>
        <taxon>Actinomycetes</taxon>
        <taxon>Micromonosporales</taxon>
        <taxon>Micromonosporaceae</taxon>
        <taxon>Actinoplanes</taxon>
    </lineage>
</organism>
<name>A0ABV8J5E6_9ACTN</name>
<evidence type="ECO:0008006" key="5">
    <source>
        <dbReference type="Google" id="ProtNLM"/>
    </source>
</evidence>
<comment type="caution">
    <text evidence="3">The sequence shown here is derived from an EMBL/GenBank/DDBJ whole genome shotgun (WGS) entry which is preliminary data.</text>
</comment>
<proteinExistence type="predicted"/>